<evidence type="ECO:0000313" key="1">
    <source>
        <dbReference type="EMBL" id="CSA29221.1"/>
    </source>
</evidence>
<dbReference type="EMBL" id="CWOW01000005">
    <property type="protein sequence ID" value="CSA29221.1"/>
    <property type="molecule type" value="Genomic_DNA"/>
</dbReference>
<name>A0A655PXC2_VIBCL</name>
<protein>
    <submittedName>
        <fullName evidence="1">Uncharacterized protein</fullName>
    </submittedName>
</protein>
<evidence type="ECO:0000313" key="2">
    <source>
        <dbReference type="Proteomes" id="UP000044806"/>
    </source>
</evidence>
<sequence>MPLWCDKPISHVRLLLNPRLQCAGTCSLSEWTAAAFSSGVVKPLSPAQPQH</sequence>
<dbReference type="AlphaFoldDB" id="A0A655PXC2"/>
<organism evidence="1 2">
    <name type="scientific">Vibrio cholerae</name>
    <dbReference type="NCBI Taxonomy" id="666"/>
    <lineage>
        <taxon>Bacteria</taxon>
        <taxon>Pseudomonadati</taxon>
        <taxon>Pseudomonadota</taxon>
        <taxon>Gammaproteobacteria</taxon>
        <taxon>Vibrionales</taxon>
        <taxon>Vibrionaceae</taxon>
        <taxon>Vibrio</taxon>
    </lineage>
</organism>
<reference evidence="1 2" key="1">
    <citation type="submission" date="2015-07" db="EMBL/GenBank/DDBJ databases">
        <authorList>
            <consortium name="Pathogen Informatics"/>
        </authorList>
    </citation>
    <scope>NUCLEOTIDE SEQUENCE [LARGE SCALE GENOMIC DNA]</scope>
    <source>
        <strain evidence="1 2">A51</strain>
    </source>
</reference>
<gene>
    <name evidence="1" type="ORF">ERS013165_01215</name>
</gene>
<accession>A0A655PXC2</accession>
<dbReference type="Proteomes" id="UP000044806">
    <property type="component" value="Unassembled WGS sequence"/>
</dbReference>
<proteinExistence type="predicted"/>